<keyword evidence="2 5" id="KW-0812">Transmembrane</keyword>
<reference evidence="7 8" key="1">
    <citation type="submission" date="2017-01" db="EMBL/GenBank/DDBJ databases">
        <title>A new Hymenobacter.</title>
        <authorList>
            <person name="Liang Y."/>
            <person name="Feng F."/>
        </authorList>
    </citation>
    <scope>NUCLEOTIDE SEQUENCE [LARGE SCALE GENOMIC DNA]</scope>
    <source>
        <strain evidence="7">MIMBbqt21</strain>
    </source>
</reference>
<feature type="transmembrane region" description="Helical" evidence="5">
    <location>
        <begin position="177"/>
        <end position="196"/>
    </location>
</feature>
<dbReference type="AlphaFoldDB" id="A0A243WH73"/>
<feature type="domain" description="O-antigen ligase-related" evidence="6">
    <location>
        <begin position="7"/>
        <end position="160"/>
    </location>
</feature>
<dbReference type="InterPro" id="IPR007016">
    <property type="entry name" value="O-antigen_ligase-rel_domated"/>
</dbReference>
<proteinExistence type="predicted"/>
<comment type="subcellular location">
    <subcellularLocation>
        <location evidence="1">Membrane</location>
        <topology evidence="1">Multi-pass membrane protein</topology>
    </subcellularLocation>
</comment>
<feature type="transmembrane region" description="Helical" evidence="5">
    <location>
        <begin position="44"/>
        <end position="63"/>
    </location>
</feature>
<dbReference type="Pfam" id="PF04932">
    <property type="entry name" value="Wzy_C"/>
    <property type="match status" value="1"/>
</dbReference>
<dbReference type="InterPro" id="IPR051533">
    <property type="entry name" value="WaaL-like"/>
</dbReference>
<organism evidence="7 8">
    <name type="scientific">Hymenobacter crusticola</name>
    <dbReference type="NCBI Taxonomy" id="1770526"/>
    <lineage>
        <taxon>Bacteria</taxon>
        <taxon>Pseudomonadati</taxon>
        <taxon>Bacteroidota</taxon>
        <taxon>Cytophagia</taxon>
        <taxon>Cytophagales</taxon>
        <taxon>Hymenobacteraceae</taxon>
        <taxon>Hymenobacter</taxon>
    </lineage>
</organism>
<keyword evidence="3 5" id="KW-1133">Transmembrane helix</keyword>
<dbReference type="PANTHER" id="PTHR37422:SF13">
    <property type="entry name" value="LIPOPOLYSACCHARIDE BIOSYNTHESIS PROTEIN PA4999-RELATED"/>
    <property type="match status" value="1"/>
</dbReference>
<dbReference type="PANTHER" id="PTHR37422">
    <property type="entry name" value="TEICHURONIC ACID BIOSYNTHESIS PROTEIN TUAE"/>
    <property type="match status" value="1"/>
</dbReference>
<accession>A0A243WH73</accession>
<protein>
    <recommendedName>
        <fullName evidence="6">O-antigen ligase-related domain-containing protein</fullName>
    </recommendedName>
</protein>
<evidence type="ECO:0000256" key="3">
    <source>
        <dbReference type="ARBA" id="ARBA00022989"/>
    </source>
</evidence>
<comment type="caution">
    <text evidence="7">The sequence shown here is derived from an EMBL/GenBank/DDBJ whole genome shotgun (WGS) entry which is preliminary data.</text>
</comment>
<evidence type="ECO:0000256" key="5">
    <source>
        <dbReference type="SAM" id="Phobius"/>
    </source>
</evidence>
<feature type="transmembrane region" description="Helical" evidence="5">
    <location>
        <begin position="202"/>
        <end position="219"/>
    </location>
</feature>
<evidence type="ECO:0000313" key="8">
    <source>
        <dbReference type="Proteomes" id="UP000194873"/>
    </source>
</evidence>
<evidence type="ECO:0000256" key="1">
    <source>
        <dbReference type="ARBA" id="ARBA00004141"/>
    </source>
</evidence>
<feature type="transmembrane region" description="Helical" evidence="5">
    <location>
        <begin position="12"/>
        <end position="37"/>
    </location>
</feature>
<dbReference type="EMBL" id="MTSE01000002">
    <property type="protein sequence ID" value="OUJ75191.1"/>
    <property type="molecule type" value="Genomic_DNA"/>
</dbReference>
<evidence type="ECO:0000256" key="4">
    <source>
        <dbReference type="ARBA" id="ARBA00023136"/>
    </source>
</evidence>
<feature type="transmembrane region" description="Helical" evidence="5">
    <location>
        <begin position="144"/>
        <end position="165"/>
    </location>
</feature>
<name>A0A243WH73_9BACT</name>
<keyword evidence="8" id="KW-1185">Reference proteome</keyword>
<evidence type="ECO:0000259" key="6">
    <source>
        <dbReference type="Pfam" id="PF04932"/>
    </source>
</evidence>
<evidence type="ECO:0000313" key="7">
    <source>
        <dbReference type="EMBL" id="OUJ75191.1"/>
    </source>
</evidence>
<dbReference type="Proteomes" id="UP000194873">
    <property type="component" value="Unassembled WGS sequence"/>
</dbReference>
<gene>
    <name evidence="7" type="ORF">BXP70_03980</name>
</gene>
<evidence type="ECO:0000256" key="2">
    <source>
        <dbReference type="ARBA" id="ARBA00022692"/>
    </source>
</evidence>
<dbReference type="GO" id="GO:0016020">
    <property type="term" value="C:membrane"/>
    <property type="evidence" value="ECO:0007669"/>
    <property type="project" value="UniProtKB-SubCell"/>
</dbReference>
<sequence length="241" mass="27517">MKASTGFLVLYLYLLAVRSGLGAFTILGILSVGWLIIKKRRYRQGALLGILLVVMPSISFLYFPTFRNKYYNTEYDVAHVKTTSSANNLSLVGRYYSYQVGVRLVQKNPWFGVGKADMKKEIGHFYQQDYPDIDPSSYLMPHNQFLYCCVAFGGIGLLIFSYSFYYPLFRMRQQASFLFIAHYIIVSLSFIAEFTLDQESQIGILYTLIFILLSLASFIQAGQADPILNWGPYISHKQATD</sequence>
<keyword evidence="4 5" id="KW-0472">Membrane</keyword>